<dbReference type="AlphaFoldDB" id="A0A1Z4VSK6"/>
<dbReference type="PROSITE" id="PS50943">
    <property type="entry name" value="HTH_CROC1"/>
    <property type="match status" value="1"/>
</dbReference>
<accession>A0A1Z4VSK6</accession>
<proteinExistence type="predicted"/>
<dbReference type="SMART" id="SM00530">
    <property type="entry name" value="HTH_XRE"/>
    <property type="match status" value="1"/>
</dbReference>
<dbReference type="InterPro" id="IPR001387">
    <property type="entry name" value="Cro/C1-type_HTH"/>
</dbReference>
<sequence>MELSEKSEDRDIEGWADRARTMLDRRGLTYDQIASALDVATRSAVGHYLSGRRQLSAMQAVALAQRLGCRVGWLLTGEQPIEPVENASDTNVSPEDLLAPLKALPADTFSAVANLVLSVSSASHYQGAVRKSKQQKKSES</sequence>
<dbReference type="KEGG" id="ttc:FOKN1_2242"/>
<dbReference type="Proteomes" id="UP000218765">
    <property type="component" value="Chromosome"/>
</dbReference>
<name>A0A1Z4VSK6_9GAMM</name>
<dbReference type="CDD" id="cd00093">
    <property type="entry name" value="HTH_XRE"/>
    <property type="match status" value="1"/>
</dbReference>
<dbReference type="SUPFAM" id="SSF47413">
    <property type="entry name" value="lambda repressor-like DNA-binding domains"/>
    <property type="match status" value="1"/>
</dbReference>
<dbReference type="Gene3D" id="1.10.260.40">
    <property type="entry name" value="lambda repressor-like DNA-binding domains"/>
    <property type="match status" value="1"/>
</dbReference>
<dbReference type="EMBL" id="AP018052">
    <property type="protein sequence ID" value="BAZ94619.1"/>
    <property type="molecule type" value="Genomic_DNA"/>
</dbReference>
<evidence type="ECO:0000313" key="3">
    <source>
        <dbReference type="Proteomes" id="UP000218765"/>
    </source>
</evidence>
<dbReference type="GO" id="GO:0003677">
    <property type="term" value="F:DNA binding"/>
    <property type="evidence" value="ECO:0007669"/>
    <property type="project" value="InterPro"/>
</dbReference>
<reference evidence="2 3" key="1">
    <citation type="submission" date="2017-05" db="EMBL/GenBank/DDBJ databases">
        <title>Thiocyanate degradation by Thiohalobacter thiocyanaticus FOKN1.</title>
        <authorList>
            <person name="Oshiki M."/>
            <person name="Fukushima T."/>
            <person name="Kawano S."/>
            <person name="Nakagawa J."/>
        </authorList>
    </citation>
    <scope>NUCLEOTIDE SEQUENCE [LARGE SCALE GENOMIC DNA]</scope>
    <source>
        <strain evidence="2 3">FOKN1</strain>
    </source>
</reference>
<keyword evidence="3" id="KW-1185">Reference proteome</keyword>
<dbReference type="OrthoDB" id="9791537at2"/>
<dbReference type="Pfam" id="PF01381">
    <property type="entry name" value="HTH_3"/>
    <property type="match status" value="1"/>
</dbReference>
<evidence type="ECO:0000259" key="1">
    <source>
        <dbReference type="PROSITE" id="PS50943"/>
    </source>
</evidence>
<dbReference type="InterPro" id="IPR010982">
    <property type="entry name" value="Lambda_DNA-bd_dom_sf"/>
</dbReference>
<feature type="domain" description="HTH cro/C1-type" evidence="1">
    <location>
        <begin position="25"/>
        <end position="74"/>
    </location>
</feature>
<dbReference type="RefSeq" id="WP_096366692.1">
    <property type="nucleotide sequence ID" value="NZ_AP018052.1"/>
</dbReference>
<gene>
    <name evidence="2" type="ORF">FOKN1_2242</name>
</gene>
<evidence type="ECO:0000313" key="2">
    <source>
        <dbReference type="EMBL" id="BAZ94619.1"/>
    </source>
</evidence>
<organism evidence="2 3">
    <name type="scientific">Thiohalobacter thiocyanaticus</name>
    <dbReference type="NCBI Taxonomy" id="585455"/>
    <lineage>
        <taxon>Bacteria</taxon>
        <taxon>Pseudomonadati</taxon>
        <taxon>Pseudomonadota</taxon>
        <taxon>Gammaproteobacteria</taxon>
        <taxon>Thiohalobacterales</taxon>
        <taxon>Thiohalobacteraceae</taxon>
        <taxon>Thiohalobacter</taxon>
    </lineage>
</organism>
<protein>
    <submittedName>
        <fullName evidence="2">Transcriptional regulator</fullName>
    </submittedName>
</protein>